<dbReference type="GeneID" id="20205400"/>
<sequence>MHPQNLTYLTLMLVISSSSSSSSSPSVRIRTYSSHRPPKHETATAADLKTILATKNSKQLKSYLLANKKFSSVNETWIAAISRLECAKMCSKKTASGSVCAGFDYKTSQDKIIDDITKNYKNSNDNHDNHLFNITIITGSRMGAGTDSAVTVTLGIEKYEYSQPISTNNNNNDNNNNDNNNNNKRTIKYEEVFPLDAPSSLNIFEKSDTDTFLAIAGRLGLADEFTVTYVRLVVITSLISGRAWSVAGLTGFIDEKNEYSYEVNVK</sequence>
<dbReference type="RefSeq" id="XP_009021126.1">
    <property type="nucleotide sequence ID" value="XM_009022878.1"/>
</dbReference>
<dbReference type="Gene3D" id="2.60.60.20">
    <property type="entry name" value="PLAT/LH2 domain"/>
    <property type="match status" value="1"/>
</dbReference>
<accession>T1F9A1</accession>
<dbReference type="AlphaFoldDB" id="T1F9A1"/>
<feature type="chain" id="PRO_5010980457" evidence="2">
    <location>
        <begin position="22"/>
        <end position="266"/>
    </location>
</feature>
<evidence type="ECO:0000256" key="1">
    <source>
        <dbReference type="SAM" id="MobiDB-lite"/>
    </source>
</evidence>
<evidence type="ECO:0000313" key="3">
    <source>
        <dbReference type="EMBL" id="ESO00955.1"/>
    </source>
</evidence>
<feature type="compositionally biased region" description="Low complexity" evidence="1">
    <location>
        <begin position="168"/>
        <end position="183"/>
    </location>
</feature>
<keyword evidence="2" id="KW-0732">Signal</keyword>
<evidence type="ECO:0000256" key="2">
    <source>
        <dbReference type="SAM" id="SignalP"/>
    </source>
</evidence>
<feature type="signal peptide" evidence="2">
    <location>
        <begin position="1"/>
        <end position="21"/>
    </location>
</feature>
<proteinExistence type="predicted"/>
<reference evidence="4" key="3">
    <citation type="submission" date="2015-06" db="UniProtKB">
        <authorList>
            <consortium name="EnsemblMetazoa"/>
        </authorList>
    </citation>
    <scope>IDENTIFICATION</scope>
</reference>
<name>T1F9A1_HELRO</name>
<keyword evidence="5" id="KW-1185">Reference proteome</keyword>
<feature type="region of interest" description="Disordered" evidence="1">
    <location>
        <begin position="18"/>
        <end position="40"/>
    </location>
</feature>
<dbReference type="KEGG" id="hro:HELRODRAFT_175458"/>
<feature type="region of interest" description="Disordered" evidence="1">
    <location>
        <begin position="164"/>
        <end position="184"/>
    </location>
</feature>
<evidence type="ECO:0000313" key="4">
    <source>
        <dbReference type="EnsemblMetazoa" id="HelroP175458"/>
    </source>
</evidence>
<dbReference type="CTD" id="20205400"/>
<dbReference type="InParanoid" id="T1F9A1"/>
<dbReference type="Proteomes" id="UP000015101">
    <property type="component" value="Unassembled WGS sequence"/>
</dbReference>
<dbReference type="HOGENOM" id="CLU_1046886_0_0_1"/>
<evidence type="ECO:0000313" key="5">
    <source>
        <dbReference type="Proteomes" id="UP000015101"/>
    </source>
</evidence>
<dbReference type="InterPro" id="IPR036392">
    <property type="entry name" value="PLAT/LH2_dom_sf"/>
</dbReference>
<dbReference type="SUPFAM" id="SSF49723">
    <property type="entry name" value="Lipase/lipooxygenase domain (PLAT/LH2 domain)"/>
    <property type="match status" value="1"/>
</dbReference>
<protein>
    <submittedName>
        <fullName evidence="3 4">Uncharacterized protein</fullName>
    </submittedName>
</protein>
<dbReference type="EMBL" id="KB096864">
    <property type="protein sequence ID" value="ESO00955.1"/>
    <property type="molecule type" value="Genomic_DNA"/>
</dbReference>
<dbReference type="EMBL" id="AMQM01005284">
    <property type="status" value="NOT_ANNOTATED_CDS"/>
    <property type="molecule type" value="Genomic_DNA"/>
</dbReference>
<organism evidence="4 5">
    <name type="scientific">Helobdella robusta</name>
    <name type="common">Californian leech</name>
    <dbReference type="NCBI Taxonomy" id="6412"/>
    <lineage>
        <taxon>Eukaryota</taxon>
        <taxon>Metazoa</taxon>
        <taxon>Spiralia</taxon>
        <taxon>Lophotrochozoa</taxon>
        <taxon>Annelida</taxon>
        <taxon>Clitellata</taxon>
        <taxon>Hirudinea</taxon>
        <taxon>Rhynchobdellida</taxon>
        <taxon>Glossiphoniidae</taxon>
        <taxon>Helobdella</taxon>
    </lineage>
</organism>
<dbReference type="EnsemblMetazoa" id="HelroT175458">
    <property type="protein sequence ID" value="HelroP175458"/>
    <property type="gene ID" value="HelroG175458"/>
</dbReference>
<gene>
    <name evidence="4" type="primary">20205400</name>
    <name evidence="3" type="ORF">HELRODRAFT_175458</name>
</gene>
<reference evidence="5" key="1">
    <citation type="submission" date="2012-12" db="EMBL/GenBank/DDBJ databases">
        <authorList>
            <person name="Hellsten U."/>
            <person name="Grimwood J."/>
            <person name="Chapman J.A."/>
            <person name="Shapiro H."/>
            <person name="Aerts A."/>
            <person name="Otillar R.P."/>
            <person name="Terry A.Y."/>
            <person name="Boore J.L."/>
            <person name="Simakov O."/>
            <person name="Marletaz F."/>
            <person name="Cho S.-J."/>
            <person name="Edsinger-Gonzales E."/>
            <person name="Havlak P."/>
            <person name="Kuo D.-H."/>
            <person name="Larsson T."/>
            <person name="Lv J."/>
            <person name="Arendt D."/>
            <person name="Savage R."/>
            <person name="Osoegawa K."/>
            <person name="de Jong P."/>
            <person name="Lindberg D.R."/>
            <person name="Seaver E.C."/>
            <person name="Weisblat D.A."/>
            <person name="Putnam N.H."/>
            <person name="Grigoriev I.V."/>
            <person name="Rokhsar D.S."/>
        </authorList>
    </citation>
    <scope>NUCLEOTIDE SEQUENCE</scope>
</reference>
<reference evidence="3 5" key="2">
    <citation type="journal article" date="2013" name="Nature">
        <title>Insights into bilaterian evolution from three spiralian genomes.</title>
        <authorList>
            <person name="Simakov O."/>
            <person name="Marletaz F."/>
            <person name="Cho S.J."/>
            <person name="Edsinger-Gonzales E."/>
            <person name="Havlak P."/>
            <person name="Hellsten U."/>
            <person name="Kuo D.H."/>
            <person name="Larsson T."/>
            <person name="Lv J."/>
            <person name="Arendt D."/>
            <person name="Savage R."/>
            <person name="Osoegawa K."/>
            <person name="de Jong P."/>
            <person name="Grimwood J."/>
            <person name="Chapman J.A."/>
            <person name="Shapiro H."/>
            <person name="Aerts A."/>
            <person name="Otillar R.P."/>
            <person name="Terry A.Y."/>
            <person name="Boore J.L."/>
            <person name="Grigoriev I.V."/>
            <person name="Lindberg D.R."/>
            <person name="Seaver E.C."/>
            <person name="Weisblat D.A."/>
            <person name="Putnam N.H."/>
            <person name="Rokhsar D.S."/>
        </authorList>
    </citation>
    <scope>NUCLEOTIDE SEQUENCE</scope>
</reference>